<sequence>MSTSLTYVAPPGREQSEEGGFVKGVITYMLMDDLTIMSLSAISNITLLNNFDVKNVSALEETVVNLGMDQVLSAALKSKRVLTDVFLK</sequence>
<reference evidence="1" key="2">
    <citation type="journal article" date="2024" name="Plant">
        <title>Genomic evolution and insights into agronomic trait innovations of Sesamum species.</title>
        <authorList>
            <person name="Miao H."/>
            <person name="Wang L."/>
            <person name="Qu L."/>
            <person name="Liu H."/>
            <person name="Sun Y."/>
            <person name="Le M."/>
            <person name="Wang Q."/>
            <person name="Wei S."/>
            <person name="Zheng Y."/>
            <person name="Lin W."/>
            <person name="Duan Y."/>
            <person name="Cao H."/>
            <person name="Xiong S."/>
            <person name="Wang X."/>
            <person name="Wei L."/>
            <person name="Li C."/>
            <person name="Ma Q."/>
            <person name="Ju M."/>
            <person name="Zhao R."/>
            <person name="Li G."/>
            <person name="Mu C."/>
            <person name="Tian Q."/>
            <person name="Mei H."/>
            <person name="Zhang T."/>
            <person name="Gao T."/>
            <person name="Zhang H."/>
        </authorList>
    </citation>
    <scope>NUCLEOTIDE SEQUENCE</scope>
    <source>
        <strain evidence="1">KEN1</strain>
    </source>
</reference>
<reference evidence="1" key="1">
    <citation type="submission" date="2020-06" db="EMBL/GenBank/DDBJ databases">
        <authorList>
            <person name="Li T."/>
            <person name="Hu X."/>
            <person name="Zhang T."/>
            <person name="Song X."/>
            <person name="Zhang H."/>
            <person name="Dai N."/>
            <person name="Sheng W."/>
            <person name="Hou X."/>
            <person name="Wei L."/>
        </authorList>
    </citation>
    <scope>NUCLEOTIDE SEQUENCE</scope>
    <source>
        <strain evidence="1">KEN1</strain>
        <tissue evidence="1">Leaf</tissue>
    </source>
</reference>
<dbReference type="PANTHER" id="PTHR33103:SF19">
    <property type="entry name" value="OS09G0544700 PROTEIN"/>
    <property type="match status" value="1"/>
</dbReference>
<gene>
    <name evidence="1" type="ORF">Slati_0979400</name>
</gene>
<protein>
    <submittedName>
        <fullName evidence="1">Uncharacterized protein</fullName>
    </submittedName>
</protein>
<dbReference type="Pfam" id="PF05056">
    <property type="entry name" value="DUF674"/>
    <property type="match status" value="1"/>
</dbReference>
<dbReference type="AlphaFoldDB" id="A0AAW2XQG5"/>
<accession>A0AAW2XQG5</accession>
<name>A0AAW2XQG5_9LAMI</name>
<dbReference type="InterPro" id="IPR007750">
    <property type="entry name" value="DUF674"/>
</dbReference>
<dbReference type="PANTHER" id="PTHR33103">
    <property type="entry name" value="OS01G0153900 PROTEIN"/>
    <property type="match status" value="1"/>
</dbReference>
<comment type="caution">
    <text evidence="1">The sequence shown here is derived from an EMBL/GenBank/DDBJ whole genome shotgun (WGS) entry which is preliminary data.</text>
</comment>
<evidence type="ECO:0000313" key="1">
    <source>
        <dbReference type="EMBL" id="KAL0456402.1"/>
    </source>
</evidence>
<organism evidence="1">
    <name type="scientific">Sesamum latifolium</name>
    <dbReference type="NCBI Taxonomy" id="2727402"/>
    <lineage>
        <taxon>Eukaryota</taxon>
        <taxon>Viridiplantae</taxon>
        <taxon>Streptophyta</taxon>
        <taxon>Embryophyta</taxon>
        <taxon>Tracheophyta</taxon>
        <taxon>Spermatophyta</taxon>
        <taxon>Magnoliopsida</taxon>
        <taxon>eudicotyledons</taxon>
        <taxon>Gunneridae</taxon>
        <taxon>Pentapetalae</taxon>
        <taxon>asterids</taxon>
        <taxon>lamiids</taxon>
        <taxon>Lamiales</taxon>
        <taxon>Pedaliaceae</taxon>
        <taxon>Sesamum</taxon>
    </lineage>
</organism>
<dbReference type="EMBL" id="JACGWN010000003">
    <property type="protein sequence ID" value="KAL0456402.1"/>
    <property type="molecule type" value="Genomic_DNA"/>
</dbReference>
<proteinExistence type="predicted"/>